<feature type="compositionally biased region" description="Polar residues" evidence="1">
    <location>
        <begin position="17"/>
        <end position="30"/>
    </location>
</feature>
<sequence>MAPTATGHHTTEALAWCQQTSRSTSPKLPTSSVASSSGSTRYQRQRARSSINIISDASRSDPDHHHCGERHASQLHKTQYRRPRSPRTSHKSLINGSFHHCPETQSPQRPHPCLHQSHPHQGLHISPDSPNLLAFGSSCRTLLDSQTLKSSTHSVYSELLSLTSSDLPSSILPNSTHFDPIGSYAPSSTSPSSKSSFSSVSTTLSESNNTITGVATTAGLDLLGILAEELDWDPQQRGAPGSTQFELLGQALPSHKEVKQKLWAGHILGSLGLLEADGSRRNSFSTLTAPLIPMKARQSDEYAKASRATPERNMRRRREVVASDPLNTMTLTKRTALFYENLYERLCPGIVPRAYIYTKLGSKIHDQDPNFAALTLSISLLGLLGLTLPPTCSSSRNASVDSASESDRILVMPTISQDNRSGSQDKFSESTGLIEHILLIRLSTNGGGIAFGQAPTLETVLTSFFLSIALYNLDGGDAERFSAWRDASFFRFCEAITLAKILGLDQVKMEDVEDGKEVSEAVKVRCLLVRAERWWAKEKASYVCQMEASSPSSFGAFRKRVKSDEESSSDLSPAKRH</sequence>
<organism evidence="2">
    <name type="scientific">Melanopsichium pennsylvanicum 4</name>
    <dbReference type="NCBI Taxonomy" id="1398559"/>
    <lineage>
        <taxon>Eukaryota</taxon>
        <taxon>Fungi</taxon>
        <taxon>Dikarya</taxon>
        <taxon>Basidiomycota</taxon>
        <taxon>Ustilaginomycotina</taxon>
        <taxon>Ustilaginomycetes</taxon>
        <taxon>Ustilaginales</taxon>
        <taxon>Ustilaginaceae</taxon>
        <taxon>Melanopsichium</taxon>
    </lineage>
</organism>
<feature type="region of interest" description="Disordered" evidence="1">
    <location>
        <begin position="548"/>
        <end position="577"/>
    </location>
</feature>
<proteinExistence type="predicted"/>
<evidence type="ECO:0000256" key="1">
    <source>
        <dbReference type="SAM" id="MobiDB-lite"/>
    </source>
</evidence>
<feature type="compositionally biased region" description="Polar residues" evidence="1">
    <location>
        <begin position="48"/>
        <end position="57"/>
    </location>
</feature>
<name>A0A077QXB3_9BASI</name>
<dbReference type="AlphaFoldDB" id="A0A077QXB3"/>
<accession>A0A077QXB3</accession>
<feature type="compositionally biased region" description="Basic residues" evidence="1">
    <location>
        <begin position="78"/>
        <end position="90"/>
    </location>
</feature>
<feature type="compositionally biased region" description="Basic and acidic residues" evidence="1">
    <location>
        <begin position="58"/>
        <end position="72"/>
    </location>
</feature>
<dbReference type="EMBL" id="HG529494">
    <property type="protein sequence ID" value="CDI50998.1"/>
    <property type="molecule type" value="Genomic_DNA"/>
</dbReference>
<evidence type="ECO:0000313" key="2">
    <source>
        <dbReference type="EMBL" id="CDI50998.1"/>
    </source>
</evidence>
<feature type="region of interest" description="Disordered" evidence="1">
    <location>
        <begin position="1"/>
        <end position="129"/>
    </location>
</feature>
<reference evidence="2" key="1">
    <citation type="journal article" date="2014" name="Genome Biol. Evol.">
        <title>Gene Loss Rather Than Gene Gain Is Associated with a Host Jump from Monocots to Dicots in the Smut Fungus Melanopsichium pennsylvanicum.</title>
        <authorList>
            <person name="Sharma R."/>
            <person name="Mishra B."/>
            <person name="Runge F."/>
            <person name="Thines M."/>
        </authorList>
    </citation>
    <scope>NUCLEOTIDE SEQUENCE</scope>
    <source>
        <strain evidence="2">4</strain>
    </source>
</reference>
<protein>
    <submittedName>
        <fullName evidence="2">Uncharacterized protein</fullName>
    </submittedName>
</protein>